<evidence type="ECO:0000313" key="9">
    <source>
        <dbReference type="Proteomes" id="UP000284614"/>
    </source>
</evidence>
<evidence type="ECO:0000313" key="1">
    <source>
        <dbReference type="EMBL" id="QCQ35320.1"/>
    </source>
</evidence>
<evidence type="ECO:0000313" key="5">
    <source>
        <dbReference type="EMBL" id="RHH08288.1"/>
    </source>
</evidence>
<accession>A0A396BXR8</accession>
<protein>
    <submittedName>
        <fullName evidence="5">Uncharacterized protein</fullName>
    </submittedName>
</protein>
<organism evidence="5 8">
    <name type="scientific">Bacteroides fragilis</name>
    <dbReference type="NCBI Taxonomy" id="817"/>
    <lineage>
        <taxon>Bacteria</taxon>
        <taxon>Pseudomonadati</taxon>
        <taxon>Bacteroidota</taxon>
        <taxon>Bacteroidia</taxon>
        <taxon>Bacteroidales</taxon>
        <taxon>Bacteroidaceae</taxon>
        <taxon>Bacteroides</taxon>
    </lineage>
</organism>
<dbReference type="AlphaFoldDB" id="A0A396BXR8"/>
<dbReference type="Proteomes" id="UP000028294">
    <property type="component" value="Chromosome"/>
</dbReference>
<reference evidence="8 9" key="2">
    <citation type="submission" date="2018-08" db="EMBL/GenBank/DDBJ databases">
        <title>A genome reference for cultivated species of the human gut microbiota.</title>
        <authorList>
            <person name="Zou Y."/>
            <person name="Xue W."/>
            <person name="Luo G."/>
        </authorList>
    </citation>
    <scope>NUCLEOTIDE SEQUENCE [LARGE SCALE GENOMIC DNA]</scope>
    <source>
        <strain evidence="3 10">AF14-26</strain>
        <strain evidence="5 8">AM18-6</strain>
        <strain evidence="4 9">OF01-1</strain>
    </source>
</reference>
<evidence type="ECO:0000313" key="2">
    <source>
        <dbReference type="EMBL" id="QCQ44200.1"/>
    </source>
</evidence>
<name>A0A396BXR8_BACFG</name>
<dbReference type="Proteomes" id="UP000036847">
    <property type="component" value="Chromosome"/>
</dbReference>
<reference evidence="2" key="1">
    <citation type="book" date="2014" name="THE 24TH EUROPEAN CONGRESS OF CLINICAL MICROBIOLOGY AND INFECTIOUS DISEASES" publisher="ECCMID 2014" city="Barcelona, Spain">
        <title>Identification of resistance genes in three multidrug-resistant Bacteroides fragilis isolates by whole genome sequencing.</title>
        <editorList>
            <person name="Unknown"/>
            <person name="A."/>
        </editorList>
        <authorList>
            <person name="Sydenham T.V."/>
            <person name="Hasman H."/>
            <person name="Wang M."/>
            <person name="Soki J."/>
            <person name="Nagy E."/>
            <person name="Justesen U.S."/>
        </authorList>
    </citation>
    <scope>NUCLEOTIDE SEQUENCE</scope>
    <source>
        <strain evidence="2">DCMSKEJBY0001B</strain>
    </source>
</reference>
<evidence type="ECO:0000313" key="10">
    <source>
        <dbReference type="Proteomes" id="UP000286270"/>
    </source>
</evidence>
<gene>
    <name evidence="5" type="ORF">DW228_17815</name>
    <name evidence="3" type="ORF">DWW08_18020</name>
    <name evidence="4" type="ORF">DXA27_00705</name>
    <name evidence="2" type="ORF">EC80_004760</name>
    <name evidence="1" type="ORF">IA74_004010</name>
</gene>
<dbReference type="EMBL" id="QRJE01000030">
    <property type="protein sequence ID" value="RHH08288.1"/>
    <property type="molecule type" value="Genomic_DNA"/>
</dbReference>
<dbReference type="EMBL" id="QSDG01000001">
    <property type="protein sequence ID" value="RGY71749.1"/>
    <property type="molecule type" value="Genomic_DNA"/>
</dbReference>
<dbReference type="EMBL" id="CP036546">
    <property type="protein sequence ID" value="QCQ44200.1"/>
    <property type="molecule type" value="Genomic_DNA"/>
</dbReference>
<evidence type="ECO:0000313" key="8">
    <source>
        <dbReference type="Proteomes" id="UP000266644"/>
    </source>
</evidence>
<evidence type="ECO:0000313" key="7">
    <source>
        <dbReference type="Proteomes" id="UP000036847"/>
    </source>
</evidence>
<reference evidence="6 7" key="3">
    <citation type="submission" date="2019-03" db="EMBL/GenBank/DDBJ databases">
        <title>Complete genome assembly of MDR B. fragilis.</title>
        <authorList>
            <person name="Sydenham T.V."/>
            <person name="Hasman H."/>
            <person name="Justesen U.S."/>
        </authorList>
    </citation>
    <scope>NUCLEOTIDE SEQUENCE [LARGE SCALE GENOMIC DNA]</scope>
    <source>
        <strain evidence="1 6">DCMOUH0067B</strain>
        <strain evidence="2 7">DCMSKEJBY0001B</strain>
    </source>
</reference>
<dbReference type="Proteomes" id="UP000286270">
    <property type="component" value="Unassembled WGS sequence"/>
</dbReference>
<dbReference type="EMBL" id="CP036553">
    <property type="protein sequence ID" value="QCQ35320.1"/>
    <property type="molecule type" value="Genomic_DNA"/>
</dbReference>
<dbReference type="Proteomes" id="UP000266644">
    <property type="component" value="Unassembled WGS sequence"/>
</dbReference>
<evidence type="ECO:0000313" key="6">
    <source>
        <dbReference type="Proteomes" id="UP000028294"/>
    </source>
</evidence>
<dbReference type="OrthoDB" id="9863757at2"/>
<proteinExistence type="predicted"/>
<sequence>MKGNKQTGLTHLHVYTLVIYRTERETVACIIITACRSPRKDTEQQFSRFSVNKELK</sequence>
<dbReference type="EMBL" id="QRZH01000018">
    <property type="protein sequence ID" value="RGV49890.1"/>
    <property type="molecule type" value="Genomic_DNA"/>
</dbReference>
<dbReference type="Proteomes" id="UP000284614">
    <property type="component" value="Unassembled WGS sequence"/>
</dbReference>
<evidence type="ECO:0000313" key="4">
    <source>
        <dbReference type="EMBL" id="RGY71749.1"/>
    </source>
</evidence>
<evidence type="ECO:0000313" key="3">
    <source>
        <dbReference type="EMBL" id="RGV49890.1"/>
    </source>
</evidence>